<feature type="transmembrane region" description="Helical" evidence="1">
    <location>
        <begin position="55"/>
        <end position="75"/>
    </location>
</feature>
<name>A0A5M6CMH4_9FLAO</name>
<gene>
    <name evidence="2" type="ORF">F0460_09585</name>
</gene>
<comment type="caution">
    <text evidence="2">The sequence shown here is derived from an EMBL/GenBank/DDBJ whole genome shotgun (WGS) entry which is preliminary data.</text>
</comment>
<keyword evidence="3" id="KW-1185">Reference proteome</keyword>
<keyword evidence="1" id="KW-0812">Transmembrane</keyword>
<evidence type="ECO:0000313" key="2">
    <source>
        <dbReference type="EMBL" id="KAA5534349.1"/>
    </source>
</evidence>
<proteinExistence type="predicted"/>
<dbReference type="Proteomes" id="UP000325141">
    <property type="component" value="Unassembled WGS sequence"/>
</dbReference>
<dbReference type="RefSeq" id="WP_150012622.1">
    <property type="nucleotide sequence ID" value="NZ_VWSG01000006.1"/>
</dbReference>
<dbReference type="AlphaFoldDB" id="A0A5M6CMH4"/>
<dbReference type="EMBL" id="VWSG01000006">
    <property type="protein sequence ID" value="KAA5534349.1"/>
    <property type="molecule type" value="Genomic_DNA"/>
</dbReference>
<accession>A0A5M6CMH4</accession>
<keyword evidence="1" id="KW-0472">Membrane</keyword>
<reference evidence="2 3" key="1">
    <citation type="submission" date="2019-09" db="EMBL/GenBank/DDBJ databases">
        <title>Genome sequence and assembly of Flavobacterium sp.</title>
        <authorList>
            <person name="Chhetri G."/>
        </authorList>
    </citation>
    <scope>NUCLEOTIDE SEQUENCE [LARGE SCALE GENOMIC DNA]</scope>
    <source>
        <strain evidence="2 3">SNL9</strain>
    </source>
</reference>
<evidence type="ECO:0000256" key="1">
    <source>
        <dbReference type="SAM" id="Phobius"/>
    </source>
</evidence>
<feature type="transmembrane region" description="Helical" evidence="1">
    <location>
        <begin position="7"/>
        <end position="35"/>
    </location>
</feature>
<organism evidence="2 3">
    <name type="scientific">Paenimyroides baculatum</name>
    <dbReference type="NCBI Taxonomy" id="2608000"/>
    <lineage>
        <taxon>Bacteria</taxon>
        <taxon>Pseudomonadati</taxon>
        <taxon>Bacteroidota</taxon>
        <taxon>Flavobacteriia</taxon>
        <taxon>Flavobacteriales</taxon>
        <taxon>Flavobacteriaceae</taxon>
        <taxon>Paenimyroides</taxon>
    </lineage>
</organism>
<keyword evidence="1" id="KW-1133">Transmembrane helix</keyword>
<protein>
    <submittedName>
        <fullName evidence="2">DUF2975 domain-containing protein</fullName>
    </submittedName>
</protein>
<feature type="transmembrane region" description="Helical" evidence="1">
    <location>
        <begin position="141"/>
        <end position="161"/>
    </location>
</feature>
<sequence>MKTLHLLSLIINILFYSLFGIGILFFVLLICIFLGYELGIQTTIVFSDKNKLPMYLFLTSILIFYASYVYSLFLFKKNIDSFIKLQLFTNQVIRNFKVMGIIYLAGYLISVMSKSILPFYFNDLKGYIGIDYNENSLTNLFNFPLNGLIIGLFFLVLSKVFQIAKIQKEENIELKQENELTI</sequence>
<evidence type="ECO:0000313" key="3">
    <source>
        <dbReference type="Proteomes" id="UP000325141"/>
    </source>
</evidence>
<feature type="transmembrane region" description="Helical" evidence="1">
    <location>
        <begin position="96"/>
        <end position="121"/>
    </location>
</feature>